<accession>A0AA38CQD1</accession>
<dbReference type="SUPFAM" id="SSF64153">
    <property type="entry name" value="YjeF N-terminal domain-like"/>
    <property type="match status" value="1"/>
</dbReference>
<dbReference type="PROSITE" id="PS51385">
    <property type="entry name" value="YJEF_N"/>
    <property type="match status" value="1"/>
</dbReference>
<dbReference type="Pfam" id="PF03853">
    <property type="entry name" value="YjeF_N"/>
    <property type="match status" value="1"/>
</dbReference>
<dbReference type="Gene3D" id="3.40.50.10260">
    <property type="entry name" value="YjeF N-terminal domain"/>
    <property type="match status" value="1"/>
</dbReference>
<feature type="domain" description="YjeF N-terminal" evidence="2">
    <location>
        <begin position="5"/>
        <end position="227"/>
    </location>
</feature>
<dbReference type="InterPro" id="IPR004443">
    <property type="entry name" value="YjeF_N_dom"/>
</dbReference>
<protein>
    <recommendedName>
        <fullName evidence="2">YjeF N-terminal domain-containing protein</fullName>
    </recommendedName>
</protein>
<keyword evidence="4" id="KW-1185">Reference proteome</keyword>
<feature type="compositionally biased region" description="Polar residues" evidence="1">
    <location>
        <begin position="225"/>
        <end position="239"/>
    </location>
</feature>
<evidence type="ECO:0000313" key="3">
    <source>
        <dbReference type="EMBL" id="GMA32258.1"/>
    </source>
</evidence>
<comment type="caution">
    <text evidence="3">The sequence shown here is derived from an EMBL/GenBank/DDBJ whole genome shotgun (WGS) entry which is preliminary data.</text>
</comment>
<proteinExistence type="predicted"/>
<evidence type="ECO:0000313" key="4">
    <source>
        <dbReference type="Proteomes" id="UP001157161"/>
    </source>
</evidence>
<name>A0AA38CQD1_9MICO</name>
<feature type="region of interest" description="Disordered" evidence="1">
    <location>
        <begin position="225"/>
        <end position="255"/>
    </location>
</feature>
<dbReference type="EMBL" id="BSUM01000001">
    <property type="protein sequence ID" value="GMA32258.1"/>
    <property type="molecule type" value="Genomic_DNA"/>
</dbReference>
<dbReference type="Proteomes" id="UP001157161">
    <property type="component" value="Unassembled WGS sequence"/>
</dbReference>
<gene>
    <name evidence="3" type="ORF">GCM10025875_22500</name>
</gene>
<dbReference type="AlphaFoldDB" id="A0AA38CQD1"/>
<reference evidence="3" key="1">
    <citation type="journal article" date="2014" name="Int. J. Syst. Evol. Microbiol.">
        <title>Complete genome sequence of Corynebacterium casei LMG S-19264T (=DSM 44701T), isolated from a smear-ripened cheese.</title>
        <authorList>
            <consortium name="US DOE Joint Genome Institute (JGI-PGF)"/>
            <person name="Walter F."/>
            <person name="Albersmeier A."/>
            <person name="Kalinowski J."/>
            <person name="Ruckert C."/>
        </authorList>
    </citation>
    <scope>NUCLEOTIDE SEQUENCE</scope>
    <source>
        <strain evidence="3">NBRC 112290</strain>
    </source>
</reference>
<evidence type="ECO:0000256" key="1">
    <source>
        <dbReference type="SAM" id="MobiDB-lite"/>
    </source>
</evidence>
<sequence>MLTAHRSTDVTAAEAPLLAAGRPLMATAVRALSTAVARHLRQERGRVAGARVVALVGSGDNGADALLSAAELAGRGVEVTALLVGSRVHEGAAVAARRAGITPLTLPPEADADADPGSDWAARAAAADVVLDGVTGIGAHGPLRGGARTAVVALIEAIEVRTAAGGTRPHVVAVDVPSGAGVDDGEVHGPVLAADATLTTGTAKPGLLLPRPRCWLDGSRSSTWAWTSRQSPLPSSDSRPATPPRSGASPARTTTSTRAACSACWRDRSATPGRLCSRRRRRRRWSGWCATRGRTRWRTPCSRGTPRWSPGPVACRRG</sequence>
<evidence type="ECO:0000259" key="2">
    <source>
        <dbReference type="PROSITE" id="PS51385"/>
    </source>
</evidence>
<reference evidence="3" key="2">
    <citation type="submission" date="2023-02" db="EMBL/GenBank/DDBJ databases">
        <authorList>
            <person name="Sun Q."/>
            <person name="Mori K."/>
        </authorList>
    </citation>
    <scope>NUCLEOTIDE SEQUENCE</scope>
    <source>
        <strain evidence="3">NBRC 112290</strain>
    </source>
</reference>
<organism evidence="3 4">
    <name type="scientific">Litorihabitans aurantiacus</name>
    <dbReference type="NCBI Taxonomy" id="1930061"/>
    <lineage>
        <taxon>Bacteria</taxon>
        <taxon>Bacillati</taxon>
        <taxon>Actinomycetota</taxon>
        <taxon>Actinomycetes</taxon>
        <taxon>Micrococcales</taxon>
        <taxon>Beutenbergiaceae</taxon>
        <taxon>Litorihabitans</taxon>
    </lineage>
</organism>
<dbReference type="InterPro" id="IPR036652">
    <property type="entry name" value="YjeF_N_dom_sf"/>
</dbReference>